<sequence length="126" mass="14596">MGYCYICDCHVRSSNWYKHNNGRRHLENSGTSSVHFNKIYYTQCSVARVFRDGTTLEEGVENVLAGYSYPIEVYDMGNGDYAARNNRTLFCYELAGFRWFPVVVVGRWYGRNTFSEAPRVRGESSF</sequence>
<dbReference type="Proteomes" id="UP000051952">
    <property type="component" value="Unassembled WGS sequence"/>
</dbReference>
<evidence type="ECO:0000313" key="2">
    <source>
        <dbReference type="Proteomes" id="UP000051952"/>
    </source>
</evidence>
<accession>A0A0S4IVB9</accession>
<evidence type="ECO:0000313" key="1">
    <source>
        <dbReference type="EMBL" id="CUG03435.1"/>
    </source>
</evidence>
<dbReference type="AlphaFoldDB" id="A0A0S4IVB9"/>
<reference evidence="2" key="1">
    <citation type="submission" date="2015-09" db="EMBL/GenBank/DDBJ databases">
        <authorList>
            <consortium name="Pathogen Informatics"/>
        </authorList>
    </citation>
    <scope>NUCLEOTIDE SEQUENCE [LARGE SCALE GENOMIC DNA]</scope>
    <source>
        <strain evidence="2">Lake Konstanz</strain>
    </source>
</reference>
<proteinExistence type="predicted"/>
<gene>
    <name evidence="1" type="ORF">BSAL_70150</name>
</gene>
<organism evidence="1 2">
    <name type="scientific">Bodo saltans</name>
    <name type="common">Flagellated protozoan</name>
    <dbReference type="NCBI Taxonomy" id="75058"/>
    <lineage>
        <taxon>Eukaryota</taxon>
        <taxon>Discoba</taxon>
        <taxon>Euglenozoa</taxon>
        <taxon>Kinetoplastea</taxon>
        <taxon>Metakinetoplastina</taxon>
        <taxon>Eubodonida</taxon>
        <taxon>Bodonidae</taxon>
        <taxon>Bodo</taxon>
    </lineage>
</organism>
<keyword evidence="2" id="KW-1185">Reference proteome</keyword>
<name>A0A0S4IVB9_BODSA</name>
<dbReference type="VEuPathDB" id="TriTrypDB:BSAL_70150"/>
<dbReference type="EMBL" id="CYKH01000509">
    <property type="protein sequence ID" value="CUG03435.1"/>
    <property type="molecule type" value="Genomic_DNA"/>
</dbReference>
<protein>
    <submittedName>
        <fullName evidence="1">Uncharacterized protein</fullName>
    </submittedName>
</protein>